<accession>A0A292GJ24</accession>
<dbReference type="InterPro" id="IPR008927">
    <property type="entry name" value="6-PGluconate_DH-like_C_sf"/>
</dbReference>
<reference evidence="5" key="1">
    <citation type="submission" date="2016-07" db="EMBL/GenBank/DDBJ databases">
        <title>Genomics reveals synergistic degradation of pyrene by five bacteria in a mangrove sediment-derived bacterial consortium.</title>
        <authorList>
            <person name="Wanapaisan P."/>
            <person name="Vejarano F."/>
            <person name="Chakraborty J."/>
            <person name="Shintani M."/>
            <person name="Muangchinda C."/>
            <person name="Laothamteep N."/>
            <person name="Suzuki-Minakuchi C."/>
            <person name="Inoue K."/>
            <person name="Nojiri H."/>
            <person name="Pinyakong O."/>
        </authorList>
    </citation>
    <scope>NUCLEOTIDE SEQUENCE</scope>
    <source>
        <strain evidence="5">PW1</strain>
    </source>
</reference>
<name>A0A292GJ24_9HYPH</name>
<evidence type="ECO:0000259" key="4">
    <source>
        <dbReference type="Pfam" id="PF08125"/>
    </source>
</evidence>
<dbReference type="EMBL" id="LC171366">
    <property type="protein sequence ID" value="BBA72913.1"/>
    <property type="molecule type" value="Genomic_DNA"/>
</dbReference>
<dbReference type="Pfam" id="PF01232">
    <property type="entry name" value="Mannitol_dh"/>
    <property type="match status" value="1"/>
</dbReference>
<dbReference type="PANTHER" id="PTHR30524">
    <property type="entry name" value="MANNITOL-1-PHOSPHATE 5-DEHYDROGENASE"/>
    <property type="match status" value="1"/>
</dbReference>
<evidence type="ECO:0000256" key="2">
    <source>
        <dbReference type="ARBA" id="ARBA00023027"/>
    </source>
</evidence>
<dbReference type="InterPro" id="IPR013118">
    <property type="entry name" value="Mannitol_DH_C"/>
</dbReference>
<proteinExistence type="predicted"/>
<protein>
    <submittedName>
        <fullName evidence="5">Mannitol dehydrogenase domain-containing protein</fullName>
    </submittedName>
</protein>
<dbReference type="InterPro" id="IPR013328">
    <property type="entry name" value="6PGD_dom2"/>
</dbReference>
<dbReference type="InterPro" id="IPR013131">
    <property type="entry name" value="Mannitol_DH_N"/>
</dbReference>
<evidence type="ECO:0000256" key="1">
    <source>
        <dbReference type="ARBA" id="ARBA00023002"/>
    </source>
</evidence>
<dbReference type="Gene3D" id="1.10.1040.10">
    <property type="entry name" value="N-(1-d-carboxylethyl)-l-norvaline Dehydrogenase, domain 2"/>
    <property type="match status" value="1"/>
</dbReference>
<evidence type="ECO:0000259" key="3">
    <source>
        <dbReference type="Pfam" id="PF01232"/>
    </source>
</evidence>
<dbReference type="InterPro" id="IPR036291">
    <property type="entry name" value="NAD(P)-bd_dom_sf"/>
</dbReference>
<evidence type="ECO:0000313" key="5">
    <source>
        <dbReference type="EMBL" id="BBA72913.1"/>
    </source>
</evidence>
<dbReference type="GO" id="GO:0016491">
    <property type="term" value="F:oxidoreductase activity"/>
    <property type="evidence" value="ECO:0007669"/>
    <property type="project" value="UniProtKB-KW"/>
</dbReference>
<dbReference type="SUPFAM" id="SSF51735">
    <property type="entry name" value="NAD(P)-binding Rossmann-fold domains"/>
    <property type="match status" value="1"/>
</dbReference>
<keyword evidence="2" id="KW-0520">NAD</keyword>
<dbReference type="Pfam" id="PF08125">
    <property type="entry name" value="Mannitol_dh_C"/>
    <property type="match status" value="1"/>
</dbReference>
<dbReference type="AlphaFoldDB" id="A0A292GJ24"/>
<keyword evidence="1" id="KW-0560">Oxidoreductase</keyword>
<sequence>MHEKPAILQFGTSRFLLAHADFFVSEALAEGKAIGTIAVVQTTSNPQSSQRIAALNEARSYPVMIRGLADGKPFEKEYQAQGVTTAYSAHQDWPAILDLGTSVDVILSNTGDKGFELDKSDDSSLLANPEALPKSFPAKLLVLLHHRWQHNPDAPLSVFPCELISRNGDKLRSILIDLAHDWKLPDSFVQWLETRCVFANSLVDRIVSEPIEPIGAVAEPYALWAIEEADGLTLPCEHKDIVLTDDLARYEHLKLYLLNLGHTFIAEQWLKGGRPKDEIVLEAMQDETIRRELETVWREEVLPVFAADGLGDQAAAYMDSVRERFLNPFLKHRIADIASNHEEKKRRRFAPVIDRASELGLDLEQPRLKAAVAS</sequence>
<dbReference type="Gene3D" id="3.40.50.720">
    <property type="entry name" value="NAD(P)-binding Rossmann-like Domain"/>
    <property type="match status" value="1"/>
</dbReference>
<dbReference type="SUPFAM" id="SSF48179">
    <property type="entry name" value="6-phosphogluconate dehydrogenase C-terminal domain-like"/>
    <property type="match status" value="1"/>
</dbReference>
<feature type="domain" description="Mannitol dehydrogenase N-terminal" evidence="3">
    <location>
        <begin position="6"/>
        <end position="229"/>
    </location>
</feature>
<organism evidence="5">
    <name type="scientific">Ochrobactrum sp. PW1</name>
    <dbReference type="NCBI Taxonomy" id="1882222"/>
    <lineage>
        <taxon>Bacteria</taxon>
        <taxon>Pseudomonadati</taxon>
        <taxon>Pseudomonadota</taxon>
        <taxon>Alphaproteobacteria</taxon>
        <taxon>Hyphomicrobiales</taxon>
        <taxon>Brucellaceae</taxon>
        <taxon>Brucella/Ochrobactrum group</taxon>
        <taxon>Ochrobactrum</taxon>
    </lineage>
</organism>
<feature type="domain" description="Mannitol dehydrogenase C-terminal" evidence="4">
    <location>
        <begin position="246"/>
        <end position="364"/>
    </location>
</feature>
<dbReference type="PANTHER" id="PTHR30524:SF0">
    <property type="entry name" value="ALTRONATE OXIDOREDUCTASE-RELATED"/>
    <property type="match status" value="1"/>
</dbReference>